<dbReference type="AlphaFoldDB" id="A0A0D0DUR8"/>
<reference evidence="2" key="2">
    <citation type="submission" date="2015-01" db="EMBL/GenBank/DDBJ databases">
        <title>Evolutionary Origins and Diversification of the Mycorrhizal Mutualists.</title>
        <authorList>
            <consortium name="DOE Joint Genome Institute"/>
            <consortium name="Mycorrhizal Genomics Consortium"/>
            <person name="Kohler A."/>
            <person name="Kuo A."/>
            <person name="Nagy L.G."/>
            <person name="Floudas D."/>
            <person name="Copeland A."/>
            <person name="Barry K.W."/>
            <person name="Cichocki N."/>
            <person name="Veneault-Fourrey C."/>
            <person name="LaButti K."/>
            <person name="Lindquist E.A."/>
            <person name="Lipzen A."/>
            <person name="Lundell T."/>
            <person name="Morin E."/>
            <person name="Murat C."/>
            <person name="Riley R."/>
            <person name="Ohm R."/>
            <person name="Sun H."/>
            <person name="Tunlid A."/>
            <person name="Henrissat B."/>
            <person name="Grigoriev I.V."/>
            <person name="Hibbett D.S."/>
            <person name="Martin F."/>
        </authorList>
    </citation>
    <scope>NUCLEOTIDE SEQUENCE [LARGE SCALE GENOMIC DNA]</scope>
    <source>
        <strain evidence="2">Ve08.2h10</strain>
    </source>
</reference>
<accession>A0A0D0DUR8</accession>
<proteinExistence type="predicted"/>
<gene>
    <name evidence="1" type="ORF">PAXRUDRAFT_824125</name>
</gene>
<dbReference type="HOGENOM" id="CLU_2722953_0_0_1"/>
<reference evidence="1 2" key="1">
    <citation type="submission" date="2014-04" db="EMBL/GenBank/DDBJ databases">
        <authorList>
            <consortium name="DOE Joint Genome Institute"/>
            <person name="Kuo A."/>
            <person name="Kohler A."/>
            <person name="Jargeat P."/>
            <person name="Nagy L.G."/>
            <person name="Floudas D."/>
            <person name="Copeland A."/>
            <person name="Barry K.W."/>
            <person name="Cichocki N."/>
            <person name="Veneault-Fourrey C."/>
            <person name="LaButti K."/>
            <person name="Lindquist E.A."/>
            <person name="Lipzen A."/>
            <person name="Lundell T."/>
            <person name="Morin E."/>
            <person name="Murat C."/>
            <person name="Sun H."/>
            <person name="Tunlid A."/>
            <person name="Henrissat B."/>
            <person name="Grigoriev I.V."/>
            <person name="Hibbett D.S."/>
            <person name="Martin F."/>
            <person name="Nordberg H.P."/>
            <person name="Cantor M.N."/>
            <person name="Hua S.X."/>
        </authorList>
    </citation>
    <scope>NUCLEOTIDE SEQUENCE [LARGE SCALE GENOMIC DNA]</scope>
    <source>
        <strain evidence="1 2">Ve08.2h10</strain>
    </source>
</reference>
<sequence length="72" mass="8277">MWSQLNYRAHMFYGCYDLRFATGKYDFLPLDLMHVLAWLALPLVSNSRCLDIAKTRPTKAAPASNEGHPYDI</sequence>
<dbReference type="InParanoid" id="A0A0D0DUR8"/>
<keyword evidence="2" id="KW-1185">Reference proteome</keyword>
<evidence type="ECO:0000313" key="2">
    <source>
        <dbReference type="Proteomes" id="UP000054538"/>
    </source>
</evidence>
<dbReference type="EMBL" id="KN824902">
    <property type="protein sequence ID" value="KIK98213.1"/>
    <property type="molecule type" value="Genomic_DNA"/>
</dbReference>
<organism evidence="1 2">
    <name type="scientific">Paxillus rubicundulus Ve08.2h10</name>
    <dbReference type="NCBI Taxonomy" id="930991"/>
    <lineage>
        <taxon>Eukaryota</taxon>
        <taxon>Fungi</taxon>
        <taxon>Dikarya</taxon>
        <taxon>Basidiomycota</taxon>
        <taxon>Agaricomycotina</taxon>
        <taxon>Agaricomycetes</taxon>
        <taxon>Agaricomycetidae</taxon>
        <taxon>Boletales</taxon>
        <taxon>Paxilineae</taxon>
        <taxon>Paxillaceae</taxon>
        <taxon>Paxillus</taxon>
    </lineage>
</organism>
<evidence type="ECO:0000313" key="1">
    <source>
        <dbReference type="EMBL" id="KIK98213.1"/>
    </source>
</evidence>
<protein>
    <submittedName>
        <fullName evidence="1">Uncharacterized protein</fullName>
    </submittedName>
</protein>
<name>A0A0D0DUR8_9AGAM</name>
<dbReference type="Proteomes" id="UP000054538">
    <property type="component" value="Unassembled WGS sequence"/>
</dbReference>